<name>A0A953HQW7_9BACT</name>
<protein>
    <submittedName>
        <fullName evidence="2">PorT family protein</fullName>
    </submittedName>
</protein>
<dbReference type="RefSeq" id="WP_222581150.1">
    <property type="nucleotide sequence ID" value="NZ_JAHVHU010000016.1"/>
</dbReference>
<comment type="caution">
    <text evidence="2">The sequence shown here is derived from an EMBL/GenBank/DDBJ whole genome shotgun (WGS) entry which is preliminary data.</text>
</comment>
<dbReference type="InterPro" id="IPR011250">
    <property type="entry name" value="OMP/PagP_B-barrel"/>
</dbReference>
<dbReference type="InterPro" id="IPR025665">
    <property type="entry name" value="Beta-barrel_OMP_2"/>
</dbReference>
<dbReference type="EMBL" id="JAHVHU010000016">
    <property type="protein sequence ID" value="MBY5959614.1"/>
    <property type="molecule type" value="Genomic_DNA"/>
</dbReference>
<evidence type="ECO:0000313" key="3">
    <source>
        <dbReference type="Proteomes" id="UP000753961"/>
    </source>
</evidence>
<reference evidence="2" key="1">
    <citation type="submission" date="2021-06" db="EMBL/GenBank/DDBJ databases">
        <title>44 bacteria genomes isolated from Dapeng, Shenzhen.</title>
        <authorList>
            <person name="Zheng W."/>
            <person name="Yu S."/>
            <person name="Huang Y."/>
        </authorList>
    </citation>
    <scope>NUCLEOTIDE SEQUENCE</scope>
    <source>
        <strain evidence="2">DP5N28-2</strain>
    </source>
</reference>
<dbReference type="AlphaFoldDB" id="A0A953HQW7"/>
<dbReference type="Proteomes" id="UP000753961">
    <property type="component" value="Unassembled WGS sequence"/>
</dbReference>
<dbReference type="SUPFAM" id="SSF56925">
    <property type="entry name" value="OMPA-like"/>
    <property type="match status" value="1"/>
</dbReference>
<keyword evidence="3" id="KW-1185">Reference proteome</keyword>
<dbReference type="Gene3D" id="2.40.160.20">
    <property type="match status" value="1"/>
</dbReference>
<accession>A0A953HQW7</accession>
<organism evidence="2 3">
    <name type="scientific">Membranihabitans marinus</name>
    <dbReference type="NCBI Taxonomy" id="1227546"/>
    <lineage>
        <taxon>Bacteria</taxon>
        <taxon>Pseudomonadati</taxon>
        <taxon>Bacteroidota</taxon>
        <taxon>Saprospiria</taxon>
        <taxon>Saprospirales</taxon>
        <taxon>Saprospiraceae</taxon>
        <taxon>Membranihabitans</taxon>
    </lineage>
</organism>
<dbReference type="Pfam" id="PF13568">
    <property type="entry name" value="OMP_b-brl_2"/>
    <property type="match status" value="1"/>
</dbReference>
<evidence type="ECO:0000313" key="2">
    <source>
        <dbReference type="EMBL" id="MBY5959614.1"/>
    </source>
</evidence>
<sequence>MRHLSLIFIALAIFTIQPLYGQLTSRNFSIGPRIGVNFSNVSNPEAANSRTGLVAGLTSTYSINEHSGLSVDLLYSGEGYEHGGTELALDYLRIPVMYNIFFGEWGQRFRPKVFAGLQPGVLLAAESDGTDVKSTVKNFSFGVGAGLGFNYRMGERTWLNTDLRSFFDLMDLREDPASGSDKHALRNIQLSVGVAWGL</sequence>
<feature type="domain" description="Outer membrane protein beta-barrel" evidence="1">
    <location>
        <begin position="22"/>
        <end position="172"/>
    </location>
</feature>
<proteinExistence type="predicted"/>
<gene>
    <name evidence="2" type="ORF">KUV50_15785</name>
</gene>
<evidence type="ECO:0000259" key="1">
    <source>
        <dbReference type="Pfam" id="PF13568"/>
    </source>
</evidence>